<name>A0AAV5AWR8_9FLAO</name>
<dbReference type="RefSeq" id="WP_264846898.1">
    <property type="nucleotide sequence ID" value="NZ_BPMA01000035.1"/>
</dbReference>
<protein>
    <submittedName>
        <fullName evidence="1">Uncharacterized protein</fullName>
    </submittedName>
</protein>
<comment type="caution">
    <text evidence="1">The sequence shown here is derived from an EMBL/GenBank/DDBJ whole genome shotgun (WGS) entry which is preliminary data.</text>
</comment>
<dbReference type="Proteomes" id="UP001208692">
    <property type="component" value="Unassembled WGS sequence"/>
</dbReference>
<evidence type="ECO:0000313" key="3">
    <source>
        <dbReference type="Proteomes" id="UP001207736"/>
    </source>
</evidence>
<accession>A0AAV5AWR8</accession>
<evidence type="ECO:0000313" key="2">
    <source>
        <dbReference type="EMBL" id="GJM52639.1"/>
    </source>
</evidence>
<dbReference type="Proteomes" id="UP001207736">
    <property type="component" value="Unassembled WGS sequence"/>
</dbReference>
<keyword evidence="4" id="KW-1185">Reference proteome</keyword>
<evidence type="ECO:0000313" key="4">
    <source>
        <dbReference type="Proteomes" id="UP001208692"/>
    </source>
</evidence>
<evidence type="ECO:0000313" key="1">
    <source>
        <dbReference type="EMBL" id="GJM50150.1"/>
    </source>
</evidence>
<reference evidence="1 4" key="1">
    <citation type="submission" date="2021-11" db="EMBL/GenBank/DDBJ databases">
        <title>Draft genome sequence of Capnocytophaga sp. strain KC07075 isolated from cat oral cavity.</title>
        <authorList>
            <person name="Suzuki M."/>
            <person name="Imaoka K."/>
            <person name="Kimura M."/>
            <person name="Morikawa S."/>
            <person name="Maeda K."/>
        </authorList>
    </citation>
    <scope>NUCLEOTIDE SEQUENCE</scope>
    <source>
        <strain evidence="1">KC07075</strain>
        <strain evidence="2 4">KC07079</strain>
    </source>
</reference>
<proteinExistence type="predicted"/>
<sequence>MLPERNKKKNFVKLPSVLTGMEYKAKYIIKYNGNYERWYNARDNNAQKLYRESLKKIKAKFIEEFKK</sequence>
<dbReference type="EMBL" id="BQKA01000022">
    <property type="protein sequence ID" value="GJM50150.1"/>
    <property type="molecule type" value="Genomic_DNA"/>
</dbReference>
<gene>
    <name evidence="1" type="ORF">RCZ15_11240</name>
    <name evidence="2" type="ORF">RCZ16_09560</name>
</gene>
<organism evidence="1 3">
    <name type="scientific">Capnocytophaga catalasegens</name>
    <dbReference type="NCBI Taxonomy" id="1004260"/>
    <lineage>
        <taxon>Bacteria</taxon>
        <taxon>Pseudomonadati</taxon>
        <taxon>Bacteroidota</taxon>
        <taxon>Flavobacteriia</taxon>
        <taxon>Flavobacteriales</taxon>
        <taxon>Flavobacteriaceae</taxon>
        <taxon>Capnocytophaga</taxon>
    </lineage>
</organism>
<dbReference type="EMBL" id="BQKB01000016">
    <property type="protein sequence ID" value="GJM52639.1"/>
    <property type="molecule type" value="Genomic_DNA"/>
</dbReference>
<dbReference type="AlphaFoldDB" id="A0AAV5AWR8"/>